<dbReference type="GO" id="GO:0008483">
    <property type="term" value="F:transaminase activity"/>
    <property type="evidence" value="ECO:0007669"/>
    <property type="project" value="InterPro"/>
</dbReference>
<comment type="cofactor">
    <cofactor evidence="1">
        <name>pyridoxal 5'-phosphate</name>
        <dbReference type="ChEBI" id="CHEBI:597326"/>
    </cofactor>
</comment>
<reference evidence="8 9" key="1">
    <citation type="journal article" date="2017" name="Biotechnol. Biofuels">
        <title>Differential beta-glucosidase expression as a function of carbon source availability in Talaromyces amestolkiae: a genomic and proteomic approach.</title>
        <authorList>
            <person name="de Eugenio L.I."/>
            <person name="Mendez-Liter J.A."/>
            <person name="Nieto-Dominguez M."/>
            <person name="Alonso L."/>
            <person name="Gil-Munoz J."/>
            <person name="Barriuso J."/>
            <person name="Prieto A."/>
            <person name="Martinez M.J."/>
        </authorList>
    </citation>
    <scope>NUCLEOTIDE SEQUENCE [LARGE SCALE GENOMIC DNA]</scope>
    <source>
        <strain evidence="8 9">CIB</strain>
    </source>
</reference>
<comment type="subcellular location">
    <subcellularLocation>
        <location evidence="2">Membrane</location>
        <topology evidence="2">Multi-pass membrane protein</topology>
    </subcellularLocation>
</comment>
<dbReference type="STRING" id="1196081.A0A364KXH6"/>
<dbReference type="GO" id="GO:0030170">
    <property type="term" value="F:pyridoxal phosphate binding"/>
    <property type="evidence" value="ECO:0007669"/>
    <property type="project" value="InterPro"/>
</dbReference>
<dbReference type="Gene3D" id="3.90.1150.10">
    <property type="entry name" value="Aspartate Aminotransferase, domain 1"/>
    <property type="match status" value="1"/>
</dbReference>
<protein>
    <recommendedName>
        <fullName evidence="7">Peptidase S33 tripeptidyl aminopeptidase-like C-terminal domain-containing protein</fullName>
    </recommendedName>
</protein>
<dbReference type="GO" id="GO:0016020">
    <property type="term" value="C:membrane"/>
    <property type="evidence" value="ECO:0007669"/>
    <property type="project" value="UniProtKB-SubCell"/>
</dbReference>
<dbReference type="Pfam" id="PF07690">
    <property type="entry name" value="MFS_1"/>
    <property type="match status" value="1"/>
</dbReference>
<evidence type="ECO:0000256" key="2">
    <source>
        <dbReference type="ARBA" id="ARBA00004141"/>
    </source>
</evidence>
<dbReference type="SUPFAM" id="SSF53383">
    <property type="entry name" value="PLP-dependent transferases"/>
    <property type="match status" value="1"/>
</dbReference>
<dbReference type="GO" id="GO:0005829">
    <property type="term" value="C:cytosol"/>
    <property type="evidence" value="ECO:0007669"/>
    <property type="project" value="TreeGrafter"/>
</dbReference>
<dbReference type="SUPFAM" id="SSF53474">
    <property type="entry name" value="alpha/beta-Hydrolases"/>
    <property type="match status" value="1"/>
</dbReference>
<dbReference type="InterPro" id="IPR011701">
    <property type="entry name" value="MFS"/>
</dbReference>
<gene>
    <name evidence="8" type="ORF">BHQ10_004203</name>
</gene>
<keyword evidence="6" id="KW-0472">Membrane</keyword>
<sequence length="1494" mass="164299">MSNTELITVAAPQPATAASAFEDRDRASSPQDIEEEPTDRGGTEQELAPVDGGLAAWKMLFAAFMFETFLWGFPLSFGVFQEYYYNIPEFANNRYISVVGTMASGFGYLGAPFVMPFIQRYQRWQRQMIWVGWPICIAGLVLGSFASTLEVLILTQGVAYGVGFLIFYYPILSMVNDYWITRRGMAYGILCGASGVSGSVMPFVLHALLGKYGYRTTLRAMAVALTLLTGPLIPLLKSRLPPSKRTNARKINWKFLRSPLFWMYSASNLLQGFGYFFPSLYLPTYASSLNLGSRSGALLLALMSVSQVGGQFVFGFLSDRKVSINVLACLSTTVAAISCLTMWRLAKSLPALVIFAIIYGFFGAGFTAIWARMSTAITEDTTAGPMVFSLLNFGKGIGNVLAGPIGGFLISSPKSTEALSSISYHWIIVFTGQWIFPGQIKKDDRTLLIPDEASEFAWHHITPTTDLKYYPCFGGYQCARLELPMNWNRTDGAGEKIALAITKLPARVPVTDKRYGGPVLINPGGPGGSGVGFLFRRGQRIQTIVDFTSSQPEPDSDLGKYFDIIGFDPRGVNNTTPNWSCHPDAQSRFEARLQEEAEGIIGSSDNAVNQAWARNEALGAACAKTKTDSEWVGNFMNTSPVVLDMVEFIERHGEWREVETERLISRNSLELTPSDTVDAVRKRNSWKRGEEKLLYWGFSYGSILGMTFAAMEPHRIERAAIDAVCNATDYYTGSWLSNLQDTDSIIDKFFEYCHEAGLESCPFAIGETPRDLQKKFEDILATLKTEPIVVLGNTDQVPDVVTYSDLNRLIADTVYVPYQNFELLAKVLAEVSQGNGTSLLEVKRQAHKSWSPSSTSCKEDSSGKDCYSVDDEAAIGIAGTDVITIKNTSKASFLEYRRTLNNQSKIFGDMWSTIALKYLGFKQRAAWRFDGEIGGETAHPLLFIGNTRDPVTPLRNAQLMSGFFPNSTVLEQRSEGHGSISAPSICTAKIVRKYFQTGELPNTGTAQFYRMSKTSTMTTSIVAEETSHLHSLSAIRETRTTLRASSKDPALLHRSLAELPHKVTRAQGNYLFLANGQKILDACGGAAVAILGHGNSEVIAATTAQMQKVSYIHTASYTTEPAEELAQLLLNMGSGAHKFEKAYLVGSGSEANEAALKVARQYFVEKGEPQRCHYVARKQAYHGNTMGAMAVSSNVPRKTPYLDILPTNVSFVSPAYAYQYQKSDETEEQYVERLVSELREQFLSIGPEKIISFIAEPVVGATSGCVSAPRGYFRGVRDLCNEYGILLHLDEIMCGVGRTGTYFAFEQEGIQPDIVTIGKGLGGGYVPVSAMLIGDKIVRVLRQGTSAFNHGQTFQAHPVACATALAVQNIVKRDYLVERCAENGKTLEKLLQETFADCKYVGDIRGRGLFWALEFVEYRSNKVPFRKNVAFGGRVYKAAFDLGVAVYPGAGTIDGVNGDHILIAPPLTVTNDELHLIVSTLKRAYDVTVEVLGI</sequence>
<feature type="compositionally biased region" description="Low complexity" evidence="5">
    <location>
        <begin position="10"/>
        <end position="20"/>
    </location>
</feature>
<feature type="transmembrane region" description="Helical" evidence="6">
    <location>
        <begin position="217"/>
        <end position="236"/>
    </location>
</feature>
<dbReference type="Gene3D" id="3.40.640.10">
    <property type="entry name" value="Type I PLP-dependent aspartate aminotransferase-like (Major domain)"/>
    <property type="match status" value="1"/>
</dbReference>
<dbReference type="PANTHER" id="PTHR43094">
    <property type="entry name" value="AMINOTRANSFERASE"/>
    <property type="match status" value="1"/>
</dbReference>
<evidence type="ECO:0000256" key="4">
    <source>
        <dbReference type="ARBA" id="ARBA00022898"/>
    </source>
</evidence>
<feature type="transmembrane region" description="Helical" evidence="6">
    <location>
        <begin position="256"/>
        <end position="277"/>
    </location>
</feature>
<feature type="transmembrane region" description="Helical" evidence="6">
    <location>
        <begin position="349"/>
        <end position="371"/>
    </location>
</feature>
<feature type="region of interest" description="Disordered" evidence="5">
    <location>
        <begin position="1"/>
        <end position="45"/>
    </location>
</feature>
<dbReference type="GeneID" id="63793419"/>
<organism evidence="8 9">
    <name type="scientific">Talaromyces amestolkiae</name>
    <dbReference type="NCBI Taxonomy" id="1196081"/>
    <lineage>
        <taxon>Eukaryota</taxon>
        <taxon>Fungi</taxon>
        <taxon>Dikarya</taxon>
        <taxon>Ascomycota</taxon>
        <taxon>Pezizomycotina</taxon>
        <taxon>Eurotiomycetes</taxon>
        <taxon>Eurotiomycetidae</taxon>
        <taxon>Eurotiales</taxon>
        <taxon>Trichocomaceae</taxon>
        <taxon>Talaromyces</taxon>
        <taxon>Talaromyces sect. Talaromyces</taxon>
    </lineage>
</organism>
<comment type="caution">
    <text evidence="8">The sequence shown here is derived from an EMBL/GenBank/DDBJ whole genome shotgun (WGS) entry which is preliminary data.</text>
</comment>
<dbReference type="EMBL" id="MIKG01000007">
    <property type="protein sequence ID" value="RAO68191.1"/>
    <property type="molecule type" value="Genomic_DNA"/>
</dbReference>
<keyword evidence="6" id="KW-1133">Transmembrane helix</keyword>
<dbReference type="InterPro" id="IPR005814">
    <property type="entry name" value="Aminotrans_3"/>
</dbReference>
<keyword evidence="9" id="KW-1185">Reference proteome</keyword>
<feature type="transmembrane region" description="Helical" evidence="6">
    <location>
        <begin position="153"/>
        <end position="172"/>
    </location>
</feature>
<dbReference type="PANTHER" id="PTHR43094:SF1">
    <property type="entry name" value="AMINOTRANSFERASE CLASS-III"/>
    <property type="match status" value="1"/>
</dbReference>
<dbReference type="SUPFAM" id="SSF103473">
    <property type="entry name" value="MFS general substrate transporter"/>
    <property type="match status" value="1"/>
</dbReference>
<feature type="transmembrane region" description="Helical" evidence="6">
    <location>
        <begin position="95"/>
        <end position="118"/>
    </location>
</feature>
<dbReference type="InterPro" id="IPR029058">
    <property type="entry name" value="AB_hydrolase_fold"/>
</dbReference>
<dbReference type="InterPro" id="IPR036259">
    <property type="entry name" value="MFS_trans_sf"/>
</dbReference>
<dbReference type="Gene3D" id="1.20.1250.20">
    <property type="entry name" value="MFS general substrate transporter like domains"/>
    <property type="match status" value="2"/>
</dbReference>
<dbReference type="InterPro" id="IPR015422">
    <property type="entry name" value="PyrdxlP-dep_Trfase_small"/>
</dbReference>
<dbReference type="Pfam" id="PF00202">
    <property type="entry name" value="Aminotran_3"/>
    <property type="match status" value="1"/>
</dbReference>
<feature type="domain" description="Peptidase S33 tripeptidyl aminopeptidase-like C-terminal" evidence="7">
    <location>
        <begin position="935"/>
        <end position="1005"/>
    </location>
</feature>
<comment type="similarity">
    <text evidence="3">Belongs to the class-III pyridoxal-phosphate-dependent aminotransferase family.</text>
</comment>
<dbReference type="InterPro" id="IPR013595">
    <property type="entry name" value="Pept_S33_TAP-like_C"/>
</dbReference>
<evidence type="ECO:0000313" key="9">
    <source>
        <dbReference type="Proteomes" id="UP000249363"/>
    </source>
</evidence>
<feature type="transmembrane region" description="Helical" evidence="6">
    <location>
        <begin position="184"/>
        <end position="205"/>
    </location>
</feature>
<feature type="transmembrane region" description="Helical" evidence="6">
    <location>
        <begin position="324"/>
        <end position="343"/>
    </location>
</feature>
<evidence type="ECO:0000313" key="8">
    <source>
        <dbReference type="EMBL" id="RAO68191.1"/>
    </source>
</evidence>
<keyword evidence="4" id="KW-0663">Pyridoxal phosphate</keyword>
<evidence type="ECO:0000256" key="5">
    <source>
        <dbReference type="SAM" id="MobiDB-lite"/>
    </source>
</evidence>
<dbReference type="InterPro" id="IPR015421">
    <property type="entry name" value="PyrdxlP-dep_Trfase_major"/>
</dbReference>
<evidence type="ECO:0000259" key="7">
    <source>
        <dbReference type="Pfam" id="PF08386"/>
    </source>
</evidence>
<feature type="transmembrane region" description="Helical" evidence="6">
    <location>
        <begin position="59"/>
        <end position="80"/>
    </location>
</feature>
<dbReference type="Pfam" id="PF08386">
    <property type="entry name" value="Abhydrolase_4"/>
    <property type="match status" value="1"/>
</dbReference>
<name>A0A364KXH6_TALAM</name>
<dbReference type="PROSITE" id="PS00600">
    <property type="entry name" value="AA_TRANSFER_CLASS_3"/>
    <property type="match status" value="1"/>
</dbReference>
<dbReference type="FunFam" id="3.40.640.10:FF:000004">
    <property type="entry name" value="Acetylornithine aminotransferase"/>
    <property type="match status" value="1"/>
</dbReference>
<feature type="transmembrane region" description="Helical" evidence="6">
    <location>
        <begin position="130"/>
        <end position="147"/>
    </location>
</feature>
<evidence type="ECO:0000256" key="1">
    <source>
        <dbReference type="ARBA" id="ARBA00001933"/>
    </source>
</evidence>
<proteinExistence type="inferred from homology"/>
<dbReference type="InterPro" id="IPR015424">
    <property type="entry name" value="PyrdxlP-dep_Trfase"/>
</dbReference>
<accession>A0A364KXH6</accession>
<dbReference type="Gene3D" id="3.40.50.1820">
    <property type="entry name" value="alpha/beta hydrolase"/>
    <property type="match status" value="1"/>
</dbReference>
<dbReference type="NCBIfam" id="NF005685">
    <property type="entry name" value="PRK07483.1"/>
    <property type="match status" value="1"/>
</dbReference>
<dbReference type="Proteomes" id="UP000249363">
    <property type="component" value="Unassembled WGS sequence"/>
</dbReference>
<feature type="transmembrane region" description="Helical" evidence="6">
    <location>
        <begin position="297"/>
        <end position="317"/>
    </location>
</feature>
<dbReference type="RefSeq" id="XP_040732707.1">
    <property type="nucleotide sequence ID" value="XM_040876544.1"/>
</dbReference>
<dbReference type="GO" id="GO:0022857">
    <property type="term" value="F:transmembrane transporter activity"/>
    <property type="evidence" value="ECO:0007669"/>
    <property type="project" value="InterPro"/>
</dbReference>
<keyword evidence="6" id="KW-0812">Transmembrane</keyword>
<dbReference type="CDD" id="cd00610">
    <property type="entry name" value="OAT_like"/>
    <property type="match status" value="1"/>
</dbReference>
<evidence type="ECO:0000256" key="6">
    <source>
        <dbReference type="SAM" id="Phobius"/>
    </source>
</evidence>
<dbReference type="OrthoDB" id="425534at2759"/>
<evidence type="ECO:0000256" key="3">
    <source>
        <dbReference type="ARBA" id="ARBA00008954"/>
    </source>
</evidence>
<dbReference type="InterPro" id="IPR049704">
    <property type="entry name" value="Aminotrans_3_PPA_site"/>
</dbReference>